<dbReference type="AlphaFoldDB" id="W4Q236"/>
<evidence type="ECO:0000313" key="5">
    <source>
        <dbReference type="EMBL" id="GAE25409.1"/>
    </source>
</evidence>
<dbReference type="OrthoDB" id="495728at2"/>
<dbReference type="GO" id="GO:0016881">
    <property type="term" value="F:acid-amino acid ligase activity"/>
    <property type="evidence" value="ECO:0007669"/>
    <property type="project" value="UniProtKB-ARBA"/>
</dbReference>
<dbReference type="InterPro" id="IPR037455">
    <property type="entry name" value="LucA/IucC-like"/>
</dbReference>
<dbReference type="InterPro" id="IPR022770">
    <property type="entry name" value="IucA/IucC-like_C"/>
</dbReference>
<dbReference type="EMBL" id="BAUT01000009">
    <property type="protein sequence ID" value="GAE25409.1"/>
    <property type="molecule type" value="Genomic_DNA"/>
</dbReference>
<keyword evidence="6" id="KW-1185">Reference proteome</keyword>
<dbReference type="Gene3D" id="1.10.510.40">
    <property type="match status" value="1"/>
</dbReference>
<dbReference type="PANTHER" id="PTHR34384:SF6">
    <property type="entry name" value="STAPHYLOFERRIN B SYNTHASE"/>
    <property type="match status" value="1"/>
</dbReference>
<dbReference type="Pfam" id="PF06276">
    <property type="entry name" value="FhuF"/>
    <property type="match status" value="1"/>
</dbReference>
<reference evidence="5" key="1">
    <citation type="journal article" date="2014" name="Genome Announc.">
        <title>Draft Genome Sequences of Three Alkaliphilic Bacillus Strains, Bacillus wakoensis JCM 9140T, Bacillus akibai JCM 9157T, and Bacillus hemicellulosilyticus JCM 9152T.</title>
        <authorList>
            <person name="Yuki M."/>
            <person name="Oshima K."/>
            <person name="Suda W."/>
            <person name="Oshida Y."/>
            <person name="Kitamura K."/>
            <person name="Iida T."/>
            <person name="Hattori M."/>
            <person name="Ohkuma M."/>
        </authorList>
    </citation>
    <scope>NUCLEOTIDE SEQUENCE [LARGE SCALE GENOMIC DNA]</scope>
    <source>
        <strain evidence="5">JCM 9140</strain>
    </source>
</reference>
<gene>
    <name evidence="5" type="ORF">JCM9140_1402</name>
</gene>
<evidence type="ECO:0000313" key="6">
    <source>
        <dbReference type="Proteomes" id="UP000018890"/>
    </source>
</evidence>
<feature type="domain" description="Aerobactin siderophore biosynthesis IucA/IucC-like C-terminal" evidence="4">
    <location>
        <begin position="468"/>
        <end position="631"/>
    </location>
</feature>
<proteinExistence type="inferred from homology"/>
<feature type="domain" description="Aerobactin siderophore biosynthesis IucA/IucC N-terminal" evidence="3">
    <location>
        <begin position="192"/>
        <end position="435"/>
    </location>
</feature>
<comment type="similarity">
    <text evidence="2">Belongs to the IucA/IucC family.</text>
</comment>
<evidence type="ECO:0000259" key="3">
    <source>
        <dbReference type="Pfam" id="PF04183"/>
    </source>
</evidence>
<protein>
    <submittedName>
        <fullName evidence="5">Siderophore synthetase</fullName>
    </submittedName>
</protein>
<dbReference type="STRING" id="1236970.JCM9140_1402"/>
<comment type="pathway">
    <text evidence="1">Siderophore biosynthesis.</text>
</comment>
<comment type="caution">
    <text evidence="5">The sequence shown here is derived from an EMBL/GenBank/DDBJ whole genome shotgun (WGS) entry which is preliminary data.</text>
</comment>
<dbReference type="Proteomes" id="UP000018890">
    <property type="component" value="Unassembled WGS sequence"/>
</dbReference>
<name>W4Q236_9BACI</name>
<evidence type="ECO:0000256" key="2">
    <source>
        <dbReference type="ARBA" id="ARBA00007832"/>
    </source>
</evidence>
<evidence type="ECO:0000256" key="1">
    <source>
        <dbReference type="ARBA" id="ARBA00004924"/>
    </source>
</evidence>
<dbReference type="InterPro" id="IPR007310">
    <property type="entry name" value="Aerobactin_biosyn_IucA/IucC_N"/>
</dbReference>
<accession>W4Q236</accession>
<dbReference type="RefSeq" id="WP_034743770.1">
    <property type="nucleotide sequence ID" value="NZ_BAUT01000009.1"/>
</dbReference>
<dbReference type="GO" id="GO:0019290">
    <property type="term" value="P:siderophore biosynthetic process"/>
    <property type="evidence" value="ECO:0007669"/>
    <property type="project" value="InterPro"/>
</dbReference>
<sequence length="646" mass="75174">MLLTDLDLEKSEENVYGYIRDAFPQKLRVYMETVPVARFMIMERMVNALLREGFIQSELIETQLANSSQLEFDLKKGKLLISIKERYSYNRFKLEKNPCFLHENGEMYEIFHPTVLLNEFISLNQDTRAYTNLEGFREELSDSVANMGLALLFQKITRENLLAFHINHKGKTIVDLVNQLEKDKGCQFDSSLFFEQLSVSGHFLHPCTKSKIGLNIEQMIKYSAEFDSPVRLHFVAVHKENVYHNPEIKKDAINPFWLEHEPELYQQFQKRCEENGYNLEDFFLFPVHPWQVKHTLPILYKEELESGTILSIPYTMPMKPTLSLRTVLPLTEGRTFHFKLPINIQMTSAVRTVSANSIHNGPELTRILGEVLEKEQHFGQCFRIIGEELGLRFQSKNENELLFRDRSKNLGFLVRRNPTTLVGQDELAIVACAFFNQSPTTGDTLLFEIIEQFHLLNPMHSFEESLLQFFRKYVEQLLAGVIPLMTKYGIGLEAHLQNTLIVIKRWEPVKVLVRDLGGVRVDRSRLEKQGFIGSYYPGSVTINEDEEEMQNKVIHTVFQSHIGEMTYHLASKYNVNEQSFWRIVRETCHELFDQLSRDEKLTNQVEKDKTALFSKMVRTKALTLMRLTDDVTDYAYTKVPNPLTSL</sequence>
<evidence type="ECO:0000259" key="4">
    <source>
        <dbReference type="Pfam" id="PF06276"/>
    </source>
</evidence>
<organism evidence="5 6">
    <name type="scientific">Halalkalibacter wakoensis JCM 9140</name>
    <dbReference type="NCBI Taxonomy" id="1236970"/>
    <lineage>
        <taxon>Bacteria</taxon>
        <taxon>Bacillati</taxon>
        <taxon>Bacillota</taxon>
        <taxon>Bacilli</taxon>
        <taxon>Bacillales</taxon>
        <taxon>Bacillaceae</taxon>
        <taxon>Halalkalibacter</taxon>
    </lineage>
</organism>
<dbReference type="Pfam" id="PF04183">
    <property type="entry name" value="IucA_IucC"/>
    <property type="match status" value="1"/>
</dbReference>
<dbReference type="PANTHER" id="PTHR34384">
    <property type="entry name" value="L-2,3-DIAMINOPROPANOATE--CITRATE LIGASE"/>
    <property type="match status" value="1"/>
</dbReference>